<gene>
    <name evidence="7" type="ORF">Ahy_B02g058860</name>
</gene>
<evidence type="ECO:0000256" key="2">
    <source>
        <dbReference type="ARBA" id="ARBA00023015"/>
    </source>
</evidence>
<dbReference type="InterPro" id="IPR001005">
    <property type="entry name" value="SANT/Myb"/>
</dbReference>
<dbReference type="PANTHER" id="PTHR43952">
    <property type="entry name" value="MYB FAMILY TRANSCRIPTION FACTOR-RELATED"/>
    <property type="match status" value="1"/>
</dbReference>
<keyword evidence="8" id="KW-1185">Reference proteome</keyword>
<dbReference type="InterPro" id="IPR044636">
    <property type="entry name" value="RADIALIS-like"/>
</dbReference>
<keyword evidence="2" id="KW-0805">Transcription regulation</keyword>
<evidence type="ECO:0000256" key="1">
    <source>
        <dbReference type="ARBA" id="ARBA00004123"/>
    </source>
</evidence>
<organism evidence="7 8">
    <name type="scientific">Arachis hypogaea</name>
    <name type="common">Peanut</name>
    <dbReference type="NCBI Taxonomy" id="3818"/>
    <lineage>
        <taxon>Eukaryota</taxon>
        <taxon>Viridiplantae</taxon>
        <taxon>Streptophyta</taxon>
        <taxon>Embryophyta</taxon>
        <taxon>Tracheophyta</taxon>
        <taxon>Spermatophyta</taxon>
        <taxon>Magnoliopsida</taxon>
        <taxon>eudicotyledons</taxon>
        <taxon>Gunneridae</taxon>
        <taxon>Pentapetalae</taxon>
        <taxon>rosids</taxon>
        <taxon>fabids</taxon>
        <taxon>Fabales</taxon>
        <taxon>Fabaceae</taxon>
        <taxon>Papilionoideae</taxon>
        <taxon>50 kb inversion clade</taxon>
        <taxon>dalbergioids sensu lato</taxon>
        <taxon>Dalbergieae</taxon>
        <taxon>Pterocarpus clade</taxon>
        <taxon>Arachis</taxon>
    </lineage>
</organism>
<dbReference type="GO" id="GO:0003700">
    <property type="term" value="F:DNA-binding transcription factor activity"/>
    <property type="evidence" value="ECO:0007669"/>
    <property type="project" value="InterPro"/>
</dbReference>
<accession>A0A445AFM8</accession>
<evidence type="ECO:0000313" key="8">
    <source>
        <dbReference type="Proteomes" id="UP000289738"/>
    </source>
</evidence>
<sequence>MLPIPIMEIKIGDYPNCSEGRKKYLLTVSIPISDIPTKLAFSLLPLILSEGIGTSSSLLVMESNESCRGPEWSFEQDKAFENALGTYPEDDPDRWEKIAADVIGKTLEEVKQHYELLVDDVNLIESGRVTLPTYNSTLEGSTGNASDEGAGKKGGQP</sequence>
<dbReference type="GO" id="GO:0005634">
    <property type="term" value="C:nucleus"/>
    <property type="evidence" value="ECO:0007669"/>
    <property type="project" value="UniProtKB-SubCell"/>
</dbReference>
<dbReference type="InterPro" id="IPR009057">
    <property type="entry name" value="Homeodomain-like_sf"/>
</dbReference>
<comment type="caution">
    <text evidence="7">The sequence shown here is derived from an EMBL/GenBank/DDBJ whole genome shotgun (WGS) entry which is preliminary data.</text>
</comment>
<evidence type="ECO:0000256" key="4">
    <source>
        <dbReference type="ARBA" id="ARBA00023242"/>
    </source>
</evidence>
<evidence type="ECO:0000259" key="6">
    <source>
        <dbReference type="PROSITE" id="PS50090"/>
    </source>
</evidence>
<dbReference type="Proteomes" id="UP000289738">
    <property type="component" value="Chromosome B02"/>
</dbReference>
<feature type="compositionally biased region" description="Polar residues" evidence="5">
    <location>
        <begin position="134"/>
        <end position="145"/>
    </location>
</feature>
<feature type="domain" description="Myb-like" evidence="6">
    <location>
        <begin position="64"/>
        <end position="118"/>
    </location>
</feature>
<dbReference type="EMBL" id="SDMP01000012">
    <property type="protein sequence ID" value="RYR25202.1"/>
    <property type="molecule type" value="Genomic_DNA"/>
</dbReference>
<dbReference type="PANTHER" id="PTHR43952:SF75">
    <property type="entry name" value="PROTEIN RADIALIS-LIKE 6"/>
    <property type="match status" value="1"/>
</dbReference>
<reference evidence="7 8" key="1">
    <citation type="submission" date="2019-01" db="EMBL/GenBank/DDBJ databases">
        <title>Sequencing of cultivated peanut Arachis hypogaea provides insights into genome evolution and oil improvement.</title>
        <authorList>
            <person name="Chen X."/>
        </authorList>
    </citation>
    <scope>NUCLEOTIDE SEQUENCE [LARGE SCALE GENOMIC DNA]</scope>
    <source>
        <strain evidence="8">cv. Fuhuasheng</strain>
        <tissue evidence="7">Leaves</tissue>
    </source>
</reference>
<dbReference type="Gene3D" id="1.10.10.60">
    <property type="entry name" value="Homeodomain-like"/>
    <property type="match status" value="1"/>
</dbReference>
<protein>
    <recommendedName>
        <fullName evidence="6">Myb-like domain-containing protein</fullName>
    </recommendedName>
</protein>
<dbReference type="CDD" id="cd00167">
    <property type="entry name" value="SANT"/>
    <property type="match status" value="1"/>
</dbReference>
<evidence type="ECO:0000256" key="3">
    <source>
        <dbReference type="ARBA" id="ARBA00023163"/>
    </source>
</evidence>
<keyword evidence="4" id="KW-0539">Nucleus</keyword>
<proteinExistence type="predicted"/>
<dbReference type="FunFam" id="1.10.10.60:FF:000154">
    <property type="entry name" value="Transcription factor SRM1"/>
    <property type="match status" value="1"/>
</dbReference>
<evidence type="ECO:0000256" key="5">
    <source>
        <dbReference type="SAM" id="MobiDB-lite"/>
    </source>
</evidence>
<dbReference type="PROSITE" id="PS50090">
    <property type="entry name" value="MYB_LIKE"/>
    <property type="match status" value="1"/>
</dbReference>
<dbReference type="AlphaFoldDB" id="A0A445AFM8"/>
<dbReference type="SMART" id="SM00717">
    <property type="entry name" value="SANT"/>
    <property type="match status" value="1"/>
</dbReference>
<comment type="subcellular location">
    <subcellularLocation>
        <location evidence="1">Nucleus</location>
    </subcellularLocation>
</comment>
<feature type="region of interest" description="Disordered" evidence="5">
    <location>
        <begin position="134"/>
        <end position="157"/>
    </location>
</feature>
<dbReference type="SUPFAM" id="SSF46689">
    <property type="entry name" value="Homeodomain-like"/>
    <property type="match status" value="1"/>
</dbReference>
<evidence type="ECO:0000313" key="7">
    <source>
        <dbReference type="EMBL" id="RYR25202.1"/>
    </source>
</evidence>
<name>A0A445AFM8_ARAHY</name>
<dbReference type="Pfam" id="PF00249">
    <property type="entry name" value="Myb_DNA-binding"/>
    <property type="match status" value="1"/>
</dbReference>
<keyword evidence="3" id="KW-0804">Transcription</keyword>